<evidence type="ECO:0000313" key="2">
    <source>
        <dbReference type="Proteomes" id="UP000326759"/>
    </source>
</evidence>
<protein>
    <submittedName>
        <fullName evidence="1">Prohormone-1</fullName>
    </submittedName>
</protein>
<dbReference type="EMBL" id="SEYY01005937">
    <property type="protein sequence ID" value="KAB7503075.1"/>
    <property type="molecule type" value="Genomic_DNA"/>
</dbReference>
<keyword evidence="2" id="KW-1185">Reference proteome</keyword>
<sequence>MDECNGNIVCCDEAILFIVEDDGSMDAALLNYLFAKQMIERLSNGRDISELQQKRSYWKQCAFNAVSCFGRRNGDITMEKANF</sequence>
<dbReference type="Proteomes" id="UP000326759">
    <property type="component" value="Unassembled WGS sequence"/>
</dbReference>
<proteinExistence type="predicted"/>
<accession>A0A5N5TD87</accession>
<dbReference type="AlphaFoldDB" id="A0A5N5TD87"/>
<comment type="caution">
    <text evidence="1">The sequence shown here is derived from an EMBL/GenBank/DDBJ whole genome shotgun (WGS) entry which is preliminary data.</text>
</comment>
<evidence type="ECO:0000313" key="1">
    <source>
        <dbReference type="EMBL" id="KAB7503075.1"/>
    </source>
</evidence>
<gene>
    <name evidence="1" type="primary">PROH1</name>
    <name evidence="1" type="ORF">Anas_10866</name>
</gene>
<name>A0A5N5TD87_9CRUS</name>
<dbReference type="OrthoDB" id="6410451at2759"/>
<reference evidence="1 2" key="1">
    <citation type="journal article" date="2019" name="PLoS Biol.">
        <title>Sex chromosomes control vertical transmission of feminizing Wolbachia symbionts in an isopod.</title>
        <authorList>
            <person name="Becking T."/>
            <person name="Chebbi M.A."/>
            <person name="Giraud I."/>
            <person name="Moumen B."/>
            <person name="Laverre T."/>
            <person name="Caubet Y."/>
            <person name="Peccoud J."/>
            <person name="Gilbert C."/>
            <person name="Cordaux R."/>
        </authorList>
    </citation>
    <scope>NUCLEOTIDE SEQUENCE [LARGE SCALE GENOMIC DNA]</scope>
    <source>
        <strain evidence="1">ANa2</strain>
        <tissue evidence="1">Whole body excluding digestive tract and cuticle</tissue>
    </source>
</reference>
<organism evidence="1 2">
    <name type="scientific">Armadillidium nasatum</name>
    <dbReference type="NCBI Taxonomy" id="96803"/>
    <lineage>
        <taxon>Eukaryota</taxon>
        <taxon>Metazoa</taxon>
        <taxon>Ecdysozoa</taxon>
        <taxon>Arthropoda</taxon>
        <taxon>Crustacea</taxon>
        <taxon>Multicrustacea</taxon>
        <taxon>Malacostraca</taxon>
        <taxon>Eumalacostraca</taxon>
        <taxon>Peracarida</taxon>
        <taxon>Isopoda</taxon>
        <taxon>Oniscidea</taxon>
        <taxon>Crinocheta</taxon>
        <taxon>Armadillidiidae</taxon>
        <taxon>Armadillidium</taxon>
    </lineage>
</organism>